<keyword evidence="10" id="KW-1185">Reference proteome</keyword>
<keyword evidence="2 5" id="KW-0540">Nuclease</keyword>
<evidence type="ECO:0000256" key="1">
    <source>
        <dbReference type="ARBA" id="ARBA00022490"/>
    </source>
</evidence>
<comment type="similarity">
    <text evidence="5 6">Belongs to the XseA family.</text>
</comment>
<evidence type="ECO:0000313" key="10">
    <source>
        <dbReference type="Proteomes" id="UP000724964"/>
    </source>
</evidence>
<dbReference type="NCBIfam" id="TIGR00237">
    <property type="entry name" value="xseA"/>
    <property type="match status" value="1"/>
</dbReference>
<dbReference type="PANTHER" id="PTHR30008:SF0">
    <property type="entry name" value="EXODEOXYRIBONUCLEASE 7 LARGE SUBUNIT"/>
    <property type="match status" value="1"/>
</dbReference>
<reference evidence="9" key="1">
    <citation type="submission" date="2021-02" db="EMBL/GenBank/DDBJ databases">
        <title>Activity-based single-cell genomes from oceanic crustal fluid captures similar information to metagenomic and metatranscriptomic surveys with orders of magnitude less sampling.</title>
        <authorList>
            <person name="D'Angelo T.S."/>
            <person name="Orcutt B.N."/>
        </authorList>
    </citation>
    <scope>NUCLEOTIDE SEQUENCE [LARGE SCALE GENOMIC DNA]</scope>
    <source>
        <strain evidence="9">AH-315-J10</strain>
    </source>
</reference>
<dbReference type="Pfam" id="PF02601">
    <property type="entry name" value="Exonuc_VII_L"/>
    <property type="match status" value="1"/>
</dbReference>
<evidence type="ECO:0000259" key="7">
    <source>
        <dbReference type="Pfam" id="PF02601"/>
    </source>
</evidence>
<accession>A0ABS3AP74</accession>
<feature type="domain" description="Exonuclease VII large subunit C-terminal" evidence="7">
    <location>
        <begin position="166"/>
        <end position="477"/>
    </location>
</feature>
<proteinExistence type="inferred from homology"/>
<evidence type="ECO:0000259" key="8">
    <source>
        <dbReference type="Pfam" id="PF13742"/>
    </source>
</evidence>
<comment type="subunit">
    <text evidence="5">Heterooligomer composed of large and small subunits.</text>
</comment>
<dbReference type="CDD" id="cd04489">
    <property type="entry name" value="ExoVII_LU_OBF"/>
    <property type="match status" value="1"/>
</dbReference>
<keyword evidence="3 5" id="KW-0378">Hydrolase</keyword>
<dbReference type="EMBL" id="JAFIUH010000015">
    <property type="protein sequence ID" value="MBN4059674.1"/>
    <property type="molecule type" value="Genomic_DNA"/>
</dbReference>
<dbReference type="InterPro" id="IPR020579">
    <property type="entry name" value="Exonuc_VII_lsu_C"/>
</dbReference>
<dbReference type="InterPro" id="IPR003753">
    <property type="entry name" value="Exonuc_VII_L"/>
</dbReference>
<evidence type="ECO:0000256" key="6">
    <source>
        <dbReference type="RuleBase" id="RU004355"/>
    </source>
</evidence>
<name>A0ABS3AP74_9ACTN</name>
<evidence type="ECO:0000256" key="5">
    <source>
        <dbReference type="HAMAP-Rule" id="MF_00378"/>
    </source>
</evidence>
<dbReference type="HAMAP" id="MF_00378">
    <property type="entry name" value="Exonuc_7_L"/>
    <property type="match status" value="1"/>
</dbReference>
<dbReference type="GO" id="GO:0008855">
    <property type="term" value="F:exodeoxyribonuclease VII activity"/>
    <property type="evidence" value="ECO:0007669"/>
    <property type="project" value="UniProtKB-EC"/>
</dbReference>
<dbReference type="PANTHER" id="PTHR30008">
    <property type="entry name" value="EXODEOXYRIBONUCLEASE 7 LARGE SUBUNIT"/>
    <property type="match status" value="1"/>
</dbReference>
<dbReference type="Proteomes" id="UP000724964">
    <property type="component" value="Unassembled WGS sequence"/>
</dbReference>
<comment type="caution">
    <text evidence="9">The sequence shown here is derived from an EMBL/GenBank/DDBJ whole genome shotgun (WGS) entry which is preliminary data.</text>
</comment>
<dbReference type="EC" id="3.1.11.6" evidence="5"/>
<gene>
    <name evidence="5 9" type="primary">xseA</name>
    <name evidence="9" type="ORF">JYT35_00990</name>
</gene>
<dbReference type="InterPro" id="IPR025824">
    <property type="entry name" value="OB-fold_nuc-bd_dom"/>
</dbReference>
<comment type="function">
    <text evidence="5">Bidirectionally degrades single-stranded DNA into large acid-insoluble oligonucleotides, which are then degraded further into small acid-soluble oligonucleotides.</text>
</comment>
<evidence type="ECO:0000256" key="2">
    <source>
        <dbReference type="ARBA" id="ARBA00022722"/>
    </source>
</evidence>
<sequence>MARAQDVPGIGKTVLLDTPPTTRDDHLMAVQTWTVDELCAGVGLALADAFPDQLWVRGEIQGLHRSPAGHLYFDLIEPGARGRGNDAKLGTVAFRGPLRGIEAVLRKVGGLKMEDGIEVRIRGTVDYYPPQGRVQFMMNAIDPRHTLGQLAADKDAVMRALDSEGLVEANTKCSLSLVPLRIGLVTSEGSAAHHDFIGELTNSGFAFDVIMADTRVQGVGADALIANAIRAVASRDIDVVAVVRGGGAKSDLIAFDQMAVARAIVESRVPVFVGVGHEIDRSVADEVAHTSVKTPTACAGALIERVKHFLKRLDTGANVVAQRTRAGLTTADHRLNQHAARIGRAAGHTLTLAAHDQQTKHHRLSTATRSKLASAHDLLQRHRATAATTATFQLREATRRIDQQSVSLRRGALRPAVLASTRLDSTDRVIRAIHPRRTLELGYSITRTTDGKAVKSTSKLAVGASITTEVADGIVDSTVTSLPPFTNTTAAQPENS</sequence>
<evidence type="ECO:0000256" key="3">
    <source>
        <dbReference type="ARBA" id="ARBA00022801"/>
    </source>
</evidence>
<comment type="catalytic activity">
    <reaction evidence="5 6">
        <text>Exonucleolytic cleavage in either 5'- to 3'- or 3'- to 5'-direction to yield nucleoside 5'-phosphates.</text>
        <dbReference type="EC" id="3.1.11.6"/>
    </reaction>
</comment>
<feature type="domain" description="OB-fold nucleic acid binding" evidence="8">
    <location>
        <begin position="33"/>
        <end position="141"/>
    </location>
</feature>
<dbReference type="Pfam" id="PF13742">
    <property type="entry name" value="tRNA_anti_2"/>
    <property type="match status" value="1"/>
</dbReference>
<keyword evidence="4 5" id="KW-0269">Exonuclease</keyword>
<evidence type="ECO:0000313" key="9">
    <source>
        <dbReference type="EMBL" id="MBN4059674.1"/>
    </source>
</evidence>
<evidence type="ECO:0000256" key="4">
    <source>
        <dbReference type="ARBA" id="ARBA00022839"/>
    </source>
</evidence>
<organism evidence="9 10">
    <name type="scientific">Acidimicrobium ferrooxidans</name>
    <dbReference type="NCBI Taxonomy" id="53635"/>
    <lineage>
        <taxon>Bacteria</taxon>
        <taxon>Bacillati</taxon>
        <taxon>Actinomycetota</taxon>
        <taxon>Acidimicrobiia</taxon>
        <taxon>Acidimicrobiales</taxon>
        <taxon>Acidimicrobiaceae</taxon>
        <taxon>Acidimicrobium</taxon>
    </lineage>
</organism>
<protein>
    <recommendedName>
        <fullName evidence="5">Exodeoxyribonuclease 7 large subunit</fullName>
        <ecNumber evidence="5">3.1.11.6</ecNumber>
    </recommendedName>
    <alternativeName>
        <fullName evidence="5">Exodeoxyribonuclease VII large subunit</fullName>
        <shortName evidence="5">Exonuclease VII large subunit</shortName>
    </alternativeName>
</protein>
<keyword evidence="1 5" id="KW-0963">Cytoplasm</keyword>
<comment type="subcellular location">
    <subcellularLocation>
        <location evidence="5 6">Cytoplasm</location>
    </subcellularLocation>
</comment>